<keyword evidence="6 8" id="KW-0472">Membrane</keyword>
<evidence type="ECO:0000313" key="11">
    <source>
        <dbReference type="Proteomes" id="UP000007464"/>
    </source>
</evidence>
<dbReference type="STRING" id="859654.BVAF_166"/>
<keyword evidence="1 8" id="KW-1003">Cell membrane</keyword>
<organism evidence="10 11">
    <name type="scientific">Blochmanniella vafra (strain BVAF)</name>
    <dbReference type="NCBI Taxonomy" id="859654"/>
    <lineage>
        <taxon>Bacteria</taxon>
        <taxon>Pseudomonadati</taxon>
        <taxon>Pseudomonadota</taxon>
        <taxon>Gammaproteobacteria</taxon>
        <taxon>Enterobacterales</taxon>
        <taxon>Enterobacteriaceae</taxon>
        <taxon>ant endosymbionts</taxon>
        <taxon>Candidatus Blochmanniella</taxon>
    </lineage>
</organism>
<dbReference type="AlphaFoldDB" id="E8Q5S6"/>
<name>E8Q5S6_BLOVB</name>
<dbReference type="PANTHER" id="PTHR37485">
    <property type="entry name" value="CELL DIVISION PROTEIN FTSB"/>
    <property type="match status" value="1"/>
</dbReference>
<evidence type="ECO:0000256" key="4">
    <source>
        <dbReference type="ARBA" id="ARBA00022989"/>
    </source>
</evidence>
<evidence type="ECO:0000256" key="7">
    <source>
        <dbReference type="ARBA" id="ARBA00023306"/>
    </source>
</evidence>
<dbReference type="GO" id="GO:0032153">
    <property type="term" value="C:cell division site"/>
    <property type="evidence" value="ECO:0007669"/>
    <property type="project" value="UniProtKB-UniRule"/>
</dbReference>
<comment type="subcellular location">
    <subcellularLocation>
        <location evidence="8">Cell inner membrane</location>
        <topology evidence="8">Single-pass type II membrane protein</topology>
    </subcellularLocation>
    <text evidence="8">Localizes to the division septum.</text>
</comment>
<keyword evidence="2 8" id="KW-0132">Cell division</keyword>
<evidence type="ECO:0000256" key="2">
    <source>
        <dbReference type="ARBA" id="ARBA00022618"/>
    </source>
</evidence>
<comment type="similarity">
    <text evidence="8">Belongs to the FtsB family.</text>
</comment>
<dbReference type="GO" id="GO:0030428">
    <property type="term" value="C:cell septum"/>
    <property type="evidence" value="ECO:0007669"/>
    <property type="project" value="TreeGrafter"/>
</dbReference>
<feature type="topological domain" description="Cytoplasmic" evidence="8">
    <location>
        <begin position="1"/>
        <end position="3"/>
    </location>
</feature>
<evidence type="ECO:0000313" key="10">
    <source>
        <dbReference type="EMBL" id="ADV33573.1"/>
    </source>
</evidence>
<dbReference type="RefSeq" id="WP_013516498.1">
    <property type="nucleotide sequence ID" value="NC_014909.2"/>
</dbReference>
<sequence length="93" mass="11152">MGKSGYLLLVILVWIQYSLWLGKNGILVCINIYNERKLYKCMNNIDQMKIRNSQLLLEIHDLLYGYELIEEHARYNLGMIKKDEIFYCIKFND</sequence>
<dbReference type="PANTHER" id="PTHR37485:SF1">
    <property type="entry name" value="CELL DIVISION PROTEIN FTSB"/>
    <property type="match status" value="1"/>
</dbReference>
<dbReference type="GO" id="GO:0043093">
    <property type="term" value="P:FtsZ-dependent cytokinesis"/>
    <property type="evidence" value="ECO:0007669"/>
    <property type="project" value="UniProtKB-UniRule"/>
</dbReference>
<keyword evidence="3 8" id="KW-0812">Transmembrane</keyword>
<dbReference type="HOGENOM" id="CLU_134863_5_2_6"/>
<keyword evidence="8" id="KW-0997">Cell inner membrane</keyword>
<dbReference type="OrthoDB" id="7061211at2"/>
<dbReference type="EMBL" id="CP002189">
    <property type="protein sequence ID" value="ADV33573.1"/>
    <property type="molecule type" value="Genomic_DNA"/>
</dbReference>
<gene>
    <name evidence="8 10" type="primary">ftsB</name>
    <name evidence="10" type="synonym">ygbQ</name>
    <name evidence="10" type="ordered locus">BVAF_166</name>
</gene>
<reference evidence="10 11" key="1">
    <citation type="journal article" date="2010" name="BMC Genomics">
        <title>Unprecedented loss of ammonia assimilation capability in a urease-encoding bacterial mutualist.</title>
        <authorList>
            <person name="Williams L.E."/>
            <person name="Wernegreen J.J."/>
        </authorList>
    </citation>
    <scope>NUCLEOTIDE SEQUENCE [LARGE SCALE GENOMIC DNA]</scope>
    <source>
        <strain evidence="10 11">BVAF</strain>
    </source>
</reference>
<keyword evidence="5" id="KW-0175">Coiled coil</keyword>
<evidence type="ECO:0000256" key="6">
    <source>
        <dbReference type="ARBA" id="ARBA00023136"/>
    </source>
</evidence>
<dbReference type="HAMAP" id="MF_00599">
    <property type="entry name" value="FtsB"/>
    <property type="match status" value="1"/>
</dbReference>
<keyword evidence="11" id="KW-1185">Reference proteome</keyword>
<accession>E8Q5S6</accession>
<feature type="transmembrane region" description="Helical" evidence="9">
    <location>
        <begin position="6"/>
        <end position="33"/>
    </location>
</feature>
<dbReference type="GO" id="GO:0005886">
    <property type="term" value="C:plasma membrane"/>
    <property type="evidence" value="ECO:0007669"/>
    <property type="project" value="UniProtKB-SubCell"/>
</dbReference>
<evidence type="ECO:0000256" key="1">
    <source>
        <dbReference type="ARBA" id="ARBA00022475"/>
    </source>
</evidence>
<evidence type="ECO:0000256" key="8">
    <source>
        <dbReference type="HAMAP-Rule" id="MF_00599"/>
    </source>
</evidence>
<evidence type="ECO:0000256" key="3">
    <source>
        <dbReference type="ARBA" id="ARBA00022692"/>
    </source>
</evidence>
<dbReference type="Pfam" id="PF04977">
    <property type="entry name" value="DivIC"/>
    <property type="match status" value="1"/>
</dbReference>
<comment type="subunit">
    <text evidence="8">Part of a complex composed of FtsB, FtsL and FtsQ.</text>
</comment>
<dbReference type="KEGG" id="bva:BVAF_166"/>
<dbReference type="InterPro" id="IPR023081">
    <property type="entry name" value="Cell_div_FtsB"/>
</dbReference>
<comment type="function">
    <text evidence="8">Essential cell division protein. May link together the upstream cell division proteins, which are predominantly cytoplasmic, with the downstream cell division proteins, which are predominantly periplasmic.</text>
</comment>
<evidence type="ECO:0000256" key="9">
    <source>
        <dbReference type="SAM" id="Phobius"/>
    </source>
</evidence>
<proteinExistence type="inferred from homology"/>
<keyword evidence="7 8" id="KW-0131">Cell cycle</keyword>
<dbReference type="InterPro" id="IPR007060">
    <property type="entry name" value="FtsL/DivIC"/>
</dbReference>
<keyword evidence="4 8" id="KW-1133">Transmembrane helix</keyword>
<evidence type="ECO:0000256" key="5">
    <source>
        <dbReference type="ARBA" id="ARBA00023054"/>
    </source>
</evidence>
<protein>
    <recommendedName>
        <fullName evidence="8">Cell division protein FtsB</fullName>
    </recommendedName>
</protein>
<dbReference type="Proteomes" id="UP000007464">
    <property type="component" value="Chromosome"/>
</dbReference>
<feature type="topological domain" description="Periplasmic" evidence="8">
    <location>
        <begin position="22"/>
        <end position="93"/>
    </location>
</feature>